<evidence type="ECO:0000313" key="4">
    <source>
        <dbReference type="Proteomes" id="UP000242258"/>
    </source>
</evidence>
<name>A0A1E7Q2V7_9GAMM</name>
<evidence type="ECO:0000256" key="1">
    <source>
        <dbReference type="SAM" id="SignalP"/>
    </source>
</evidence>
<dbReference type="OrthoDB" id="5766008at2"/>
<feature type="domain" description="DUF4124" evidence="2">
    <location>
        <begin position="12"/>
        <end position="46"/>
    </location>
</feature>
<protein>
    <recommendedName>
        <fullName evidence="2">DUF4124 domain-containing protein</fullName>
    </recommendedName>
</protein>
<dbReference type="Pfam" id="PF13511">
    <property type="entry name" value="DUF4124"/>
    <property type="match status" value="1"/>
</dbReference>
<dbReference type="STRING" id="1628148.BI198_01910"/>
<dbReference type="RefSeq" id="WP_070048028.1">
    <property type="nucleotide sequence ID" value="NZ_CBCSDO010000001.1"/>
</dbReference>
<dbReference type="EMBL" id="MKEK01000001">
    <property type="protein sequence ID" value="OEY68461.1"/>
    <property type="molecule type" value="Genomic_DNA"/>
</dbReference>
<gene>
    <name evidence="3" type="ORF">BI198_01910</name>
</gene>
<dbReference type="Proteomes" id="UP000242258">
    <property type="component" value="Unassembled WGS sequence"/>
</dbReference>
<reference evidence="4" key="1">
    <citation type="submission" date="2016-09" db="EMBL/GenBank/DDBJ databases">
        <authorList>
            <person name="Wan X."/>
            <person name="Hou S."/>
        </authorList>
    </citation>
    <scope>NUCLEOTIDE SEQUENCE [LARGE SCALE GENOMIC DNA]</scope>
    <source>
        <strain evidence="4">KH87</strain>
    </source>
</reference>
<dbReference type="AlphaFoldDB" id="A0A1E7Q2V7"/>
<feature type="signal peptide" evidence="1">
    <location>
        <begin position="1"/>
        <end position="22"/>
    </location>
</feature>
<proteinExistence type="predicted"/>
<organism evidence="3 4">
    <name type="scientific">Rheinheimera salexigens</name>
    <dbReference type="NCBI Taxonomy" id="1628148"/>
    <lineage>
        <taxon>Bacteria</taxon>
        <taxon>Pseudomonadati</taxon>
        <taxon>Pseudomonadota</taxon>
        <taxon>Gammaproteobacteria</taxon>
        <taxon>Chromatiales</taxon>
        <taxon>Chromatiaceae</taxon>
        <taxon>Rheinheimera</taxon>
    </lineage>
</organism>
<accession>A0A1E7Q2V7</accession>
<sequence>MKIALYLTLWLSFSLISANVQAAVYKCTDNTGNVVFQGEPCRDAEELKLDLRFAEQTPETIDRLIIGSWCEVGTSEILVGDLQRDSALRKTWQFTEREMVQHIEQGQHADTFKYAIRQQPGSFVINHAAFGNGQVSWQVKTLTDERLVIAAYGGFTHLAAGECDVVMANAND</sequence>
<dbReference type="InterPro" id="IPR025392">
    <property type="entry name" value="DUF4124"/>
</dbReference>
<evidence type="ECO:0000259" key="2">
    <source>
        <dbReference type="Pfam" id="PF13511"/>
    </source>
</evidence>
<keyword evidence="1" id="KW-0732">Signal</keyword>
<comment type="caution">
    <text evidence="3">The sequence shown here is derived from an EMBL/GenBank/DDBJ whole genome shotgun (WGS) entry which is preliminary data.</text>
</comment>
<evidence type="ECO:0000313" key="3">
    <source>
        <dbReference type="EMBL" id="OEY68461.1"/>
    </source>
</evidence>
<keyword evidence="4" id="KW-1185">Reference proteome</keyword>
<feature type="chain" id="PRO_5009200288" description="DUF4124 domain-containing protein" evidence="1">
    <location>
        <begin position="23"/>
        <end position="172"/>
    </location>
</feature>